<evidence type="ECO:0000313" key="2">
    <source>
        <dbReference type="Proteomes" id="UP000604381"/>
    </source>
</evidence>
<protein>
    <submittedName>
        <fullName evidence="1">Uncharacterized protein</fullName>
    </submittedName>
</protein>
<dbReference type="EMBL" id="JADHEI010000067">
    <property type="protein sequence ID" value="MBF2736023.1"/>
    <property type="molecule type" value="Genomic_DNA"/>
</dbReference>
<accession>A0A930UI16</accession>
<evidence type="ECO:0000313" key="1">
    <source>
        <dbReference type="EMBL" id="MBF2736023.1"/>
    </source>
</evidence>
<comment type="caution">
    <text evidence="1">The sequence shown here is derived from an EMBL/GenBank/DDBJ whole genome shotgun (WGS) entry which is preliminary data.</text>
</comment>
<sequence length="50" mass="5274">MCLSVRASSSIISVLRGGQPAGALDFGTRSSFLETAFFRMRKKSSSSSAS</sequence>
<gene>
    <name evidence="1" type="ORF">ISN26_08195</name>
</gene>
<proteinExistence type="predicted"/>
<organism evidence="1 2">
    <name type="scientific">Candidatus Amphirhobacter heronislandensis</name>
    <dbReference type="NCBI Taxonomy" id="1732024"/>
    <lineage>
        <taxon>Bacteria</taxon>
        <taxon>Pseudomonadati</taxon>
        <taxon>Pseudomonadota</taxon>
        <taxon>Gammaproteobacteria</taxon>
        <taxon>Candidatus Tethybacterales</taxon>
        <taxon>Candidatus Tethybacteraceae</taxon>
        <taxon>Candidatus Amphirhobacter</taxon>
    </lineage>
</organism>
<name>A0A930UI16_9GAMM</name>
<keyword evidence="2" id="KW-1185">Reference proteome</keyword>
<dbReference type="AlphaFoldDB" id="A0A930UI16"/>
<dbReference type="Proteomes" id="UP000604381">
    <property type="component" value="Unassembled WGS sequence"/>
</dbReference>
<reference evidence="1" key="1">
    <citation type="submission" date="2020-10" db="EMBL/GenBank/DDBJ databases">
        <title>An improved Amphimedon queenslandica hologenome assembly reveals how three proteobacterial symbionts can extend the metabolic phenotypic of their marine sponge host.</title>
        <authorList>
            <person name="Degnan B."/>
            <person name="Degnan S."/>
            <person name="Xiang X."/>
        </authorList>
    </citation>
    <scope>NUCLEOTIDE SEQUENCE</scope>
    <source>
        <strain evidence="1">AqS2</strain>
    </source>
</reference>